<organism evidence="2 3">
    <name type="scientific">Cellulophaga fucicola</name>
    <dbReference type="NCBI Taxonomy" id="76595"/>
    <lineage>
        <taxon>Bacteria</taxon>
        <taxon>Pseudomonadati</taxon>
        <taxon>Bacteroidota</taxon>
        <taxon>Flavobacteriia</taxon>
        <taxon>Flavobacteriales</taxon>
        <taxon>Flavobacteriaceae</taxon>
        <taxon>Cellulophaga</taxon>
    </lineage>
</organism>
<dbReference type="SUPFAM" id="SSF50998">
    <property type="entry name" value="Quinoprotein alcohol dehydrogenase-like"/>
    <property type="match status" value="1"/>
</dbReference>
<dbReference type="OrthoDB" id="1093345at2"/>
<keyword evidence="1" id="KW-0732">Signal</keyword>
<sequence>MKFKIIAVLFLLVCISCTTNEQTKTSILDYIPSNTTTLLKINDYNSLTSEIKNNDFLTDLKKSDLLKTYQESVTLLDYAEPSAKGLLAFTKTNDTTDFFFITKDSINLNRLDSLNTTKSVLDYISTTYTKTTLDSTAYYSYKENEYTILSSSKNLIENTINNTVEARLNSNTLQKLYKAASNNKSGTLFLHTQNNFLLKNTLPKDTITNTKTIDWMSLDINTKQTQLNLAGITVTNDSVLTILSLFKNTTAVANRAQEYAPENTEAISSYTFTDYNTFAKNRINYIVKDSLQDSIFNTVEEIALITINSKKAVLLQTFGADNIDEHLNTFKKAESNFKDSQIKELNKNTILTEVFSPLVEGFKSNYYTIIGNAFIFSEDLYTLQDIISNYKNGTTFNKTPLYKSATETMAKQSSILRIADAKKLKQDLATNFSNSYKDIDLENYFFAGQLVADANFYHTNFTIQKINTETEANTTSPIFTVQLDNDLATNPQFVKNHRTNKKEVIVQDIENNLYLISTDGKVLWKKQLEGKIQGEIAQVDLYKNGRLQFAFTTNNQFLILDRDGKSVEPFSITYKGGNLNALAVFDYENNKKYRFVVTQGDKVFMYNNKADIVSGFTYTKASSAIIKKPKHFTVGNKDYLVFMLEDGSLKILNRVGKVRVKTSKKIAFSTNDVVLYKDKFTVTDTTSILHQIATNGKTAATKFNLIKEHGLDATTNTLVLMDQNTITIKGKKVTLDLGMYSKPKIFYINNKIYVSVTDLQNQKIYLFDSNADPIQNFPVYGSSLIDLADVDNDKKLELVSKDLDNSIIVYKIN</sequence>
<dbReference type="Proteomes" id="UP000183257">
    <property type="component" value="Unassembled WGS sequence"/>
</dbReference>
<gene>
    <name evidence="2" type="ORF">SAMN05660313_03090</name>
</gene>
<evidence type="ECO:0000256" key="1">
    <source>
        <dbReference type="SAM" id="SignalP"/>
    </source>
</evidence>
<reference evidence="3" key="1">
    <citation type="submission" date="2016-11" db="EMBL/GenBank/DDBJ databases">
        <authorList>
            <person name="Varghese N."/>
            <person name="Submissions S."/>
        </authorList>
    </citation>
    <scope>NUCLEOTIDE SEQUENCE [LARGE SCALE GENOMIC DNA]</scope>
    <source>
        <strain evidence="3">DSM 24786</strain>
    </source>
</reference>
<dbReference type="RefSeq" id="WP_072304708.1">
    <property type="nucleotide sequence ID" value="NZ_FPIY01000005.1"/>
</dbReference>
<proteinExistence type="predicted"/>
<dbReference type="EMBL" id="FPIY01000005">
    <property type="protein sequence ID" value="SFW64729.1"/>
    <property type="molecule type" value="Genomic_DNA"/>
</dbReference>
<protein>
    <submittedName>
        <fullName evidence="2">Uncharacterized protein</fullName>
    </submittedName>
</protein>
<dbReference type="InterPro" id="IPR011047">
    <property type="entry name" value="Quinoprotein_ADH-like_sf"/>
</dbReference>
<feature type="signal peptide" evidence="1">
    <location>
        <begin position="1"/>
        <end position="21"/>
    </location>
</feature>
<accession>A0A1K1QYH2</accession>
<evidence type="ECO:0000313" key="2">
    <source>
        <dbReference type="EMBL" id="SFW64729.1"/>
    </source>
</evidence>
<dbReference type="Gene3D" id="2.130.10.10">
    <property type="entry name" value="YVTN repeat-like/Quinoprotein amine dehydrogenase"/>
    <property type="match status" value="1"/>
</dbReference>
<dbReference type="AlphaFoldDB" id="A0A1K1QYH2"/>
<keyword evidence="3" id="KW-1185">Reference proteome</keyword>
<dbReference type="STRING" id="76595.SAMN05660313_03090"/>
<dbReference type="InterPro" id="IPR015943">
    <property type="entry name" value="WD40/YVTN_repeat-like_dom_sf"/>
</dbReference>
<evidence type="ECO:0000313" key="3">
    <source>
        <dbReference type="Proteomes" id="UP000183257"/>
    </source>
</evidence>
<name>A0A1K1QYH2_9FLAO</name>
<feature type="chain" id="PRO_5013131711" evidence="1">
    <location>
        <begin position="22"/>
        <end position="813"/>
    </location>
</feature>